<protein>
    <recommendedName>
        <fullName evidence="4">CCHC-type domain-containing protein</fullName>
    </recommendedName>
</protein>
<name>A0A6A3GBR1_9STRA</name>
<gene>
    <name evidence="2" type="ORF">PR002_g32233</name>
</gene>
<comment type="caution">
    <text evidence="2">The sequence shown here is derived from an EMBL/GenBank/DDBJ whole genome shotgun (WGS) entry which is preliminary data.</text>
</comment>
<evidence type="ECO:0000313" key="2">
    <source>
        <dbReference type="EMBL" id="KAE8953907.1"/>
    </source>
</evidence>
<evidence type="ECO:0000313" key="3">
    <source>
        <dbReference type="Proteomes" id="UP000435112"/>
    </source>
</evidence>
<proteinExistence type="predicted"/>
<dbReference type="EMBL" id="QXFU01010208">
    <property type="protein sequence ID" value="KAE8953907.1"/>
    <property type="molecule type" value="Genomic_DNA"/>
</dbReference>
<feature type="chain" id="PRO_5025339437" description="CCHC-type domain-containing protein" evidence="1">
    <location>
        <begin position="18"/>
        <end position="55"/>
    </location>
</feature>
<feature type="signal peptide" evidence="1">
    <location>
        <begin position="1"/>
        <end position="17"/>
    </location>
</feature>
<evidence type="ECO:0008006" key="4">
    <source>
        <dbReference type="Google" id="ProtNLM"/>
    </source>
</evidence>
<keyword evidence="1" id="KW-0732">Signal</keyword>
<sequence>MFFIIRIATSLLVTVTASVLDCATSCPTCPLTACPIVGFGCNSGHWFRKCPGWWH</sequence>
<accession>A0A6A3GBR1</accession>
<reference evidence="2 3" key="1">
    <citation type="submission" date="2018-09" db="EMBL/GenBank/DDBJ databases">
        <title>Genomic investigation of the strawberry pathogen Phytophthora fragariae indicates pathogenicity is determined by transcriptional variation in three key races.</title>
        <authorList>
            <person name="Adams T.M."/>
            <person name="Armitage A.D."/>
            <person name="Sobczyk M.K."/>
            <person name="Bates H.J."/>
            <person name="Dunwell J.M."/>
            <person name="Nellist C.F."/>
            <person name="Harrison R.J."/>
        </authorList>
    </citation>
    <scope>NUCLEOTIDE SEQUENCE [LARGE SCALE GENOMIC DNA]</scope>
    <source>
        <strain evidence="2 3">SCRP324</strain>
    </source>
</reference>
<organism evidence="2 3">
    <name type="scientific">Phytophthora rubi</name>
    <dbReference type="NCBI Taxonomy" id="129364"/>
    <lineage>
        <taxon>Eukaryota</taxon>
        <taxon>Sar</taxon>
        <taxon>Stramenopiles</taxon>
        <taxon>Oomycota</taxon>
        <taxon>Peronosporomycetes</taxon>
        <taxon>Peronosporales</taxon>
        <taxon>Peronosporaceae</taxon>
        <taxon>Phytophthora</taxon>
    </lineage>
</organism>
<dbReference type="AlphaFoldDB" id="A0A6A3GBR1"/>
<dbReference type="Proteomes" id="UP000435112">
    <property type="component" value="Unassembled WGS sequence"/>
</dbReference>
<evidence type="ECO:0000256" key="1">
    <source>
        <dbReference type="SAM" id="SignalP"/>
    </source>
</evidence>